<dbReference type="CDD" id="cd00009">
    <property type="entry name" value="AAA"/>
    <property type="match status" value="1"/>
</dbReference>
<dbReference type="PANTHER" id="PTHR32071">
    <property type="entry name" value="TRANSCRIPTIONAL REGULATORY PROTEIN"/>
    <property type="match status" value="1"/>
</dbReference>
<evidence type="ECO:0000256" key="3">
    <source>
        <dbReference type="ARBA" id="ARBA00023015"/>
    </source>
</evidence>
<dbReference type="Gene3D" id="1.10.10.60">
    <property type="entry name" value="Homeodomain-like"/>
    <property type="match status" value="1"/>
</dbReference>
<dbReference type="SUPFAM" id="SSF46689">
    <property type="entry name" value="Homeodomain-like"/>
    <property type="match status" value="1"/>
</dbReference>
<feature type="compositionally biased region" description="Pro residues" evidence="5">
    <location>
        <begin position="323"/>
        <end position="334"/>
    </location>
</feature>
<feature type="domain" description="Sigma-54 factor interaction" evidence="6">
    <location>
        <begin position="393"/>
        <end position="644"/>
    </location>
</feature>
<dbReference type="PROSITE" id="PS50045">
    <property type="entry name" value="SIGMA54_INTERACT_4"/>
    <property type="match status" value="1"/>
</dbReference>
<dbReference type="InterPro" id="IPR002197">
    <property type="entry name" value="HTH_Fis"/>
</dbReference>
<evidence type="ECO:0000313" key="8">
    <source>
        <dbReference type="Proteomes" id="UP000216020"/>
    </source>
</evidence>
<keyword evidence="8" id="KW-1185">Reference proteome</keyword>
<evidence type="ECO:0000313" key="7">
    <source>
        <dbReference type="EMBL" id="OZI31915.1"/>
    </source>
</evidence>
<dbReference type="PANTHER" id="PTHR32071:SF77">
    <property type="entry name" value="TRANSCRIPTIONAL REGULATORY PROTEIN"/>
    <property type="match status" value="1"/>
</dbReference>
<evidence type="ECO:0000259" key="6">
    <source>
        <dbReference type="PROSITE" id="PS50045"/>
    </source>
</evidence>
<feature type="compositionally biased region" description="Basic and acidic residues" evidence="5">
    <location>
        <begin position="339"/>
        <end position="372"/>
    </location>
</feature>
<dbReference type="InterPro" id="IPR009057">
    <property type="entry name" value="Homeodomain-like_sf"/>
</dbReference>
<dbReference type="InterPro" id="IPR058031">
    <property type="entry name" value="AAA_lid_NorR"/>
</dbReference>
<feature type="region of interest" description="Disordered" evidence="5">
    <location>
        <begin position="315"/>
        <end position="379"/>
    </location>
</feature>
<gene>
    <name evidence="7" type="ORF">CAL29_29095</name>
</gene>
<dbReference type="InterPro" id="IPR029016">
    <property type="entry name" value="GAF-like_dom_sf"/>
</dbReference>
<keyword evidence="2" id="KW-0067">ATP-binding</keyword>
<organism evidence="7 8">
    <name type="scientific">Bordetella genomosp. 10</name>
    <dbReference type="NCBI Taxonomy" id="1416804"/>
    <lineage>
        <taxon>Bacteria</taxon>
        <taxon>Pseudomonadati</taxon>
        <taxon>Pseudomonadota</taxon>
        <taxon>Betaproteobacteria</taxon>
        <taxon>Burkholderiales</taxon>
        <taxon>Alcaligenaceae</taxon>
        <taxon>Bordetella</taxon>
    </lineage>
</organism>
<dbReference type="InterPro" id="IPR027417">
    <property type="entry name" value="P-loop_NTPase"/>
</dbReference>
<evidence type="ECO:0000256" key="1">
    <source>
        <dbReference type="ARBA" id="ARBA00022741"/>
    </source>
</evidence>
<sequence>MSIPSHQAALSAARRLFRQKGVVPEHVLAEPILRSWRRCAESGQDMRGARPPELLTQAELRQELDRHAALRRLCGPVMAEMKRRARDAGGLVVLTDAAGLVLDSGGSLDFLDCASLLALAPGACWSESAAGTNAIGTALVERRAIAVQGAEHYFEPNRVLTCAAMPILDPAGRTLGLLDLTCHADGRWAGAGDSLRAAIDRVERALFEDLAGSCMLLCLHERPDGLARDTAALLAFDGDVLAAANRHALALLGIDRAGLGVFRYDDLFAGTPGQAAADGRLHRQDGRMLHAQVRWPGHGPAGPAREASLIGIGGVTPVSPVRTDPPVPPVPPAAPVTREPAHPAQDRPAPDGLPQDRRARNRDAQDGDDARAVARGRAAPSPSYWFDPATLGELARTVRLLDAGVAVLLQGETGVGKEVFARQMHQRSARAGGPFVAVNCAALPETLIESELFGYEDGAFTGARRQGSKGLLRQAHGGVLFLDEIGDMPLPLQARLLRVLQAREVTPLGGGRAVPVDFALICATHQALDIGAGHGDGIGAAGAAGMGAMAGAGGISTARAAPALAVSGPVRSDLYFRIAEYTVRLPALREHADRAAIVRALWRASGNAPDAGPRLPADVMRLLADYAWPGNFRQLSTTLRTLRVLAGDEDVRVDMLSADIRGALPVLDRDAAAGTLQGQTDAAIRAALQACGGNVSQAARRLGVHRSTLYRRVKNGVA</sequence>
<proteinExistence type="predicted"/>
<evidence type="ECO:0000256" key="5">
    <source>
        <dbReference type="SAM" id="MobiDB-lite"/>
    </source>
</evidence>
<dbReference type="SUPFAM" id="SSF52540">
    <property type="entry name" value="P-loop containing nucleoside triphosphate hydrolases"/>
    <property type="match status" value="1"/>
</dbReference>
<protein>
    <recommendedName>
        <fullName evidence="6">Sigma-54 factor interaction domain-containing protein</fullName>
    </recommendedName>
</protein>
<accession>A0A261S425</accession>
<evidence type="ECO:0000256" key="2">
    <source>
        <dbReference type="ARBA" id="ARBA00022840"/>
    </source>
</evidence>
<dbReference type="EMBL" id="NEVM01000005">
    <property type="protein sequence ID" value="OZI31915.1"/>
    <property type="molecule type" value="Genomic_DNA"/>
</dbReference>
<dbReference type="PRINTS" id="PR01590">
    <property type="entry name" value="HTHFIS"/>
</dbReference>
<dbReference type="Gene3D" id="1.10.8.60">
    <property type="match status" value="1"/>
</dbReference>
<dbReference type="GO" id="GO:0043565">
    <property type="term" value="F:sequence-specific DNA binding"/>
    <property type="evidence" value="ECO:0007669"/>
    <property type="project" value="InterPro"/>
</dbReference>
<dbReference type="RefSeq" id="WP_179284216.1">
    <property type="nucleotide sequence ID" value="NZ_NEVM01000005.1"/>
</dbReference>
<dbReference type="PROSITE" id="PS00675">
    <property type="entry name" value="SIGMA54_INTERACT_1"/>
    <property type="match status" value="1"/>
</dbReference>
<evidence type="ECO:0000256" key="4">
    <source>
        <dbReference type="ARBA" id="ARBA00023163"/>
    </source>
</evidence>
<reference evidence="8" key="1">
    <citation type="submission" date="2017-05" db="EMBL/GenBank/DDBJ databases">
        <title>Complete and WGS of Bordetella genogroups.</title>
        <authorList>
            <person name="Spilker T."/>
            <person name="Lipuma J."/>
        </authorList>
    </citation>
    <scope>NUCLEOTIDE SEQUENCE [LARGE SCALE GENOMIC DNA]</scope>
    <source>
        <strain evidence="8">AU16122</strain>
    </source>
</reference>
<dbReference type="AlphaFoldDB" id="A0A261S425"/>
<comment type="caution">
    <text evidence="7">The sequence shown here is derived from an EMBL/GenBank/DDBJ whole genome shotgun (WGS) entry which is preliminary data.</text>
</comment>
<dbReference type="Proteomes" id="UP000216020">
    <property type="component" value="Unassembled WGS sequence"/>
</dbReference>
<dbReference type="Pfam" id="PF02954">
    <property type="entry name" value="HTH_8"/>
    <property type="match status" value="1"/>
</dbReference>
<dbReference type="GO" id="GO:0006355">
    <property type="term" value="P:regulation of DNA-templated transcription"/>
    <property type="evidence" value="ECO:0007669"/>
    <property type="project" value="InterPro"/>
</dbReference>
<dbReference type="GO" id="GO:0005524">
    <property type="term" value="F:ATP binding"/>
    <property type="evidence" value="ECO:0007669"/>
    <property type="project" value="UniProtKB-KW"/>
</dbReference>
<keyword evidence="3" id="KW-0805">Transcription regulation</keyword>
<keyword evidence="1" id="KW-0547">Nucleotide-binding</keyword>
<dbReference type="Pfam" id="PF00158">
    <property type="entry name" value="Sigma54_activat"/>
    <property type="match status" value="1"/>
</dbReference>
<dbReference type="InterPro" id="IPR002078">
    <property type="entry name" value="Sigma_54_int"/>
</dbReference>
<dbReference type="SMART" id="SM00382">
    <property type="entry name" value="AAA"/>
    <property type="match status" value="1"/>
</dbReference>
<dbReference type="Gene3D" id="3.40.50.300">
    <property type="entry name" value="P-loop containing nucleotide triphosphate hydrolases"/>
    <property type="match status" value="1"/>
</dbReference>
<dbReference type="InterPro" id="IPR025662">
    <property type="entry name" value="Sigma_54_int_dom_ATP-bd_1"/>
</dbReference>
<dbReference type="Pfam" id="PF25601">
    <property type="entry name" value="AAA_lid_14"/>
    <property type="match status" value="1"/>
</dbReference>
<name>A0A261S425_9BORD</name>
<dbReference type="FunFam" id="3.40.50.300:FF:000006">
    <property type="entry name" value="DNA-binding transcriptional regulator NtrC"/>
    <property type="match status" value="1"/>
</dbReference>
<keyword evidence="4" id="KW-0804">Transcription</keyword>
<dbReference type="InterPro" id="IPR003593">
    <property type="entry name" value="AAA+_ATPase"/>
</dbReference>
<dbReference type="Gene3D" id="3.30.450.40">
    <property type="match status" value="1"/>
</dbReference>